<proteinExistence type="predicted"/>
<dbReference type="GO" id="GO:0003677">
    <property type="term" value="F:DNA binding"/>
    <property type="evidence" value="ECO:0007669"/>
    <property type="project" value="InterPro"/>
</dbReference>
<name>A0A9W8HS56_9FUNG</name>
<dbReference type="SUPFAM" id="SSF56672">
    <property type="entry name" value="DNA/RNA polymerases"/>
    <property type="match status" value="1"/>
</dbReference>
<dbReference type="OrthoDB" id="5588663at2759"/>
<dbReference type="InterPro" id="IPR041336">
    <property type="entry name" value="DNApol_Exo"/>
</dbReference>
<feature type="non-terminal residue" evidence="2">
    <location>
        <position position="572"/>
    </location>
</feature>
<dbReference type="InterPro" id="IPR002297">
    <property type="entry name" value="DNA-dir_DNA_pol_A_mt"/>
</dbReference>
<dbReference type="SUPFAM" id="SSF53098">
    <property type="entry name" value="Ribonuclease H-like"/>
    <property type="match status" value="1"/>
</dbReference>
<dbReference type="InterPro" id="IPR012337">
    <property type="entry name" value="RNaseH-like_sf"/>
</dbReference>
<dbReference type="InterPro" id="IPR043502">
    <property type="entry name" value="DNA/RNA_pol_sf"/>
</dbReference>
<dbReference type="PANTHER" id="PTHR10267">
    <property type="entry name" value="DNA POLYMERASE SUBUNIT GAMMA-1"/>
    <property type="match status" value="1"/>
</dbReference>
<dbReference type="Gene3D" id="3.30.420.390">
    <property type="match status" value="1"/>
</dbReference>
<evidence type="ECO:0000313" key="3">
    <source>
        <dbReference type="Proteomes" id="UP001140094"/>
    </source>
</evidence>
<dbReference type="EC" id="2.7.7.7" evidence="2"/>
<dbReference type="AlphaFoldDB" id="A0A9W8HS56"/>
<keyword evidence="3" id="KW-1185">Reference proteome</keyword>
<protein>
    <submittedName>
        <fullName evidence="2">DNA-directed DNA polymerase gamma mip1</fullName>
        <ecNumber evidence="2">2.7.7.7</ecNumber>
    </submittedName>
</protein>
<keyword evidence="2" id="KW-0239">DNA-directed DNA polymerase</keyword>
<accession>A0A9W8HS56</accession>
<feature type="domain" description="DNA mitochondrial polymerase exonuclease" evidence="1">
    <location>
        <begin position="48"/>
        <end position="324"/>
    </location>
</feature>
<keyword evidence="2" id="KW-0808">Transferase</keyword>
<dbReference type="EMBL" id="JANBUO010001647">
    <property type="protein sequence ID" value="KAJ2797371.1"/>
    <property type="molecule type" value="Genomic_DNA"/>
</dbReference>
<dbReference type="PANTHER" id="PTHR10267:SF0">
    <property type="entry name" value="DNA POLYMERASE SUBUNIT GAMMA-1"/>
    <property type="match status" value="1"/>
</dbReference>
<evidence type="ECO:0000259" key="1">
    <source>
        <dbReference type="Pfam" id="PF18136"/>
    </source>
</evidence>
<evidence type="ECO:0000313" key="2">
    <source>
        <dbReference type="EMBL" id="KAJ2797371.1"/>
    </source>
</evidence>
<dbReference type="GO" id="GO:0005760">
    <property type="term" value="C:gamma DNA polymerase complex"/>
    <property type="evidence" value="ECO:0007669"/>
    <property type="project" value="InterPro"/>
</dbReference>
<dbReference type="GO" id="GO:0006264">
    <property type="term" value="P:mitochondrial DNA replication"/>
    <property type="evidence" value="ECO:0007669"/>
    <property type="project" value="TreeGrafter"/>
</dbReference>
<organism evidence="2 3">
    <name type="scientific">Coemansia guatemalensis</name>
    <dbReference type="NCBI Taxonomy" id="2761395"/>
    <lineage>
        <taxon>Eukaryota</taxon>
        <taxon>Fungi</taxon>
        <taxon>Fungi incertae sedis</taxon>
        <taxon>Zoopagomycota</taxon>
        <taxon>Kickxellomycotina</taxon>
        <taxon>Kickxellomycetes</taxon>
        <taxon>Kickxellales</taxon>
        <taxon>Kickxellaceae</taxon>
        <taxon>Coemansia</taxon>
    </lineage>
</organism>
<sequence length="572" mass="65689">MLAPQLRHAVFRQLRFPSATAEQIKVSIDHLKSQGIYGKEGEPVEVADFDPPSLLGETIEEHFHNIGNLAAQPYLDMAKAFAGITENQFPKTPSPDQWRMQKGWTRYDMDGTCRSVDVPDVKDDVLVFDVEVLVPDSPYPILAAALSQNAWYMWVSPYLSGDSSHPRHLIPLMQSQSKQQEQQKPRLIIGHSVGFDRARIQEERLIKRTPMAFLDTMSLHVSSGGLCNRQRLYWKRYSRAKEENDTEYLRLNATTGKFFDVSSLNSLREVARHYCNIDMSKERRSVFVEGTLAEVRERFNELADYCANDVSVTQKVYSKVFWSFLEKCPHPVSFAGTLMMLEGYLPVDRSWPEYIARSERLLDELSTSVGKRLRELAEDALTVKKPMDDPWLRNLDWTAEPQRYTKPKFRADGSYAKGGEPRPVARQLLPGYPQWYRDLWCSKEKRIHLTVRTRVAPYLLKLKWNGYPLYHSTAFGWTFRVPLADYQKSDTDTSMSSFRNMRVLSFPRDPENPDYERTPAEDLDAVYFKIPHPDGEAANCGNPLAKSYQTAIEDGTLSSAYAMAKEAMEMNS</sequence>
<dbReference type="GO" id="GO:0008408">
    <property type="term" value="F:3'-5' exonuclease activity"/>
    <property type="evidence" value="ECO:0007669"/>
    <property type="project" value="TreeGrafter"/>
</dbReference>
<dbReference type="Proteomes" id="UP001140094">
    <property type="component" value="Unassembled WGS sequence"/>
</dbReference>
<keyword evidence="2" id="KW-0548">Nucleotidyltransferase</keyword>
<dbReference type="PRINTS" id="PR00867">
    <property type="entry name" value="DNAPOLG"/>
</dbReference>
<reference evidence="2" key="1">
    <citation type="submission" date="2022-07" db="EMBL/GenBank/DDBJ databases">
        <title>Phylogenomic reconstructions and comparative analyses of Kickxellomycotina fungi.</title>
        <authorList>
            <person name="Reynolds N.K."/>
            <person name="Stajich J.E."/>
            <person name="Barry K."/>
            <person name="Grigoriev I.V."/>
            <person name="Crous P."/>
            <person name="Smith M.E."/>
        </authorList>
    </citation>
    <scope>NUCLEOTIDE SEQUENCE</scope>
    <source>
        <strain evidence="2">NRRL 1565</strain>
    </source>
</reference>
<gene>
    <name evidence="2" type="primary">MIP1</name>
    <name evidence="2" type="ORF">H4R20_005211</name>
</gene>
<comment type="caution">
    <text evidence="2">The sequence shown here is derived from an EMBL/GenBank/DDBJ whole genome shotgun (WGS) entry which is preliminary data.</text>
</comment>
<dbReference type="GO" id="GO:0003887">
    <property type="term" value="F:DNA-directed DNA polymerase activity"/>
    <property type="evidence" value="ECO:0007669"/>
    <property type="project" value="UniProtKB-KW"/>
</dbReference>
<dbReference type="Pfam" id="PF18136">
    <property type="entry name" value="DNApol_Exo"/>
    <property type="match status" value="1"/>
</dbReference>